<name>A0A2P2Q556_RHIMU</name>
<dbReference type="EMBL" id="GGEC01081597">
    <property type="protein sequence ID" value="MBX62081.1"/>
    <property type="molecule type" value="Transcribed_RNA"/>
</dbReference>
<reference evidence="1" key="1">
    <citation type="submission" date="2018-02" db="EMBL/GenBank/DDBJ databases">
        <title>Rhizophora mucronata_Transcriptome.</title>
        <authorList>
            <person name="Meera S.P."/>
            <person name="Sreeshan A."/>
            <person name="Augustine A."/>
        </authorList>
    </citation>
    <scope>NUCLEOTIDE SEQUENCE</scope>
    <source>
        <tissue evidence="1">Leaf</tissue>
    </source>
</reference>
<organism evidence="1">
    <name type="scientific">Rhizophora mucronata</name>
    <name type="common">Asiatic mangrove</name>
    <dbReference type="NCBI Taxonomy" id="61149"/>
    <lineage>
        <taxon>Eukaryota</taxon>
        <taxon>Viridiplantae</taxon>
        <taxon>Streptophyta</taxon>
        <taxon>Embryophyta</taxon>
        <taxon>Tracheophyta</taxon>
        <taxon>Spermatophyta</taxon>
        <taxon>Magnoliopsida</taxon>
        <taxon>eudicotyledons</taxon>
        <taxon>Gunneridae</taxon>
        <taxon>Pentapetalae</taxon>
        <taxon>rosids</taxon>
        <taxon>fabids</taxon>
        <taxon>Malpighiales</taxon>
        <taxon>Rhizophoraceae</taxon>
        <taxon>Rhizophora</taxon>
    </lineage>
</organism>
<proteinExistence type="predicted"/>
<protein>
    <submittedName>
        <fullName evidence="1">Uncharacterized protein</fullName>
    </submittedName>
</protein>
<evidence type="ECO:0000313" key="1">
    <source>
        <dbReference type="EMBL" id="MBX62081.1"/>
    </source>
</evidence>
<sequence>MFRQKKMAVKKVKGRNVSRKMKFQFVPLIFNAPKKVLARCHS</sequence>
<dbReference type="AlphaFoldDB" id="A0A2P2Q556"/>
<accession>A0A2P2Q556</accession>